<dbReference type="RefSeq" id="XP_060338831.1">
    <property type="nucleotide sequence ID" value="XM_060482177.1"/>
</dbReference>
<evidence type="ECO:0000313" key="3">
    <source>
        <dbReference type="EMBL" id="KAK0469038.1"/>
    </source>
</evidence>
<organism evidence="3 4">
    <name type="scientific">Armillaria tabescens</name>
    <name type="common">Ringless honey mushroom</name>
    <name type="synonym">Agaricus tabescens</name>
    <dbReference type="NCBI Taxonomy" id="1929756"/>
    <lineage>
        <taxon>Eukaryota</taxon>
        <taxon>Fungi</taxon>
        <taxon>Dikarya</taxon>
        <taxon>Basidiomycota</taxon>
        <taxon>Agaricomycotina</taxon>
        <taxon>Agaricomycetes</taxon>
        <taxon>Agaricomycetidae</taxon>
        <taxon>Agaricales</taxon>
        <taxon>Marasmiineae</taxon>
        <taxon>Physalacriaceae</taxon>
        <taxon>Desarmillaria</taxon>
    </lineage>
</organism>
<evidence type="ECO:0008006" key="5">
    <source>
        <dbReference type="Google" id="ProtNLM"/>
    </source>
</evidence>
<reference evidence="3" key="1">
    <citation type="submission" date="2023-06" db="EMBL/GenBank/DDBJ databases">
        <authorList>
            <consortium name="Lawrence Berkeley National Laboratory"/>
            <person name="Ahrendt S."/>
            <person name="Sahu N."/>
            <person name="Indic B."/>
            <person name="Wong-Bajracharya J."/>
            <person name="Merenyi Z."/>
            <person name="Ke H.-M."/>
            <person name="Monk M."/>
            <person name="Kocsube S."/>
            <person name="Drula E."/>
            <person name="Lipzen A."/>
            <person name="Balint B."/>
            <person name="Henrissat B."/>
            <person name="Andreopoulos B."/>
            <person name="Martin F.M."/>
            <person name="Harder C.B."/>
            <person name="Rigling D."/>
            <person name="Ford K.L."/>
            <person name="Foster G.D."/>
            <person name="Pangilinan J."/>
            <person name="Papanicolaou A."/>
            <person name="Barry K."/>
            <person name="LaButti K."/>
            <person name="Viragh M."/>
            <person name="Koriabine M."/>
            <person name="Yan M."/>
            <person name="Riley R."/>
            <person name="Champramary S."/>
            <person name="Plett K.L."/>
            <person name="Tsai I.J."/>
            <person name="Slot J."/>
            <person name="Sipos G."/>
            <person name="Plett J."/>
            <person name="Nagy L.G."/>
            <person name="Grigoriev I.V."/>
        </authorList>
    </citation>
    <scope>NUCLEOTIDE SEQUENCE</scope>
    <source>
        <strain evidence="3">CCBAS 213</strain>
    </source>
</reference>
<feature type="signal peptide" evidence="2">
    <location>
        <begin position="1"/>
        <end position="24"/>
    </location>
</feature>
<comment type="caution">
    <text evidence="3">The sequence shown here is derived from an EMBL/GenBank/DDBJ whole genome shotgun (WGS) entry which is preliminary data.</text>
</comment>
<keyword evidence="4" id="KW-1185">Reference proteome</keyword>
<keyword evidence="2" id="KW-0732">Signal</keyword>
<dbReference type="GeneID" id="85365725"/>
<feature type="region of interest" description="Disordered" evidence="1">
    <location>
        <begin position="64"/>
        <end position="103"/>
    </location>
</feature>
<proteinExistence type="predicted"/>
<evidence type="ECO:0000313" key="4">
    <source>
        <dbReference type="Proteomes" id="UP001175211"/>
    </source>
</evidence>
<evidence type="ECO:0000256" key="1">
    <source>
        <dbReference type="SAM" id="MobiDB-lite"/>
    </source>
</evidence>
<protein>
    <recommendedName>
        <fullName evidence="5">Secreted protein</fullName>
    </recommendedName>
</protein>
<gene>
    <name evidence="3" type="ORF">EV420DRAFT_4500</name>
</gene>
<dbReference type="AlphaFoldDB" id="A0AA39NNS6"/>
<evidence type="ECO:0000256" key="2">
    <source>
        <dbReference type="SAM" id="SignalP"/>
    </source>
</evidence>
<dbReference type="EMBL" id="JAUEPS010000001">
    <property type="protein sequence ID" value="KAK0469038.1"/>
    <property type="molecule type" value="Genomic_DNA"/>
</dbReference>
<feature type="chain" id="PRO_5041302086" description="Secreted protein" evidence="2">
    <location>
        <begin position="25"/>
        <end position="103"/>
    </location>
</feature>
<sequence>MADGGGDICASICCGFCCVAGCSALSNWCMLKSYGSGSGTSTSGCCGSCCDKSFNEDSFDEQVRRDMEATRDPNAPIRRPEQMQPAPKMTAAVPKEADAQEKP</sequence>
<name>A0AA39NNS6_ARMTA</name>
<dbReference type="Proteomes" id="UP001175211">
    <property type="component" value="Unassembled WGS sequence"/>
</dbReference>
<accession>A0AA39NNS6</accession>